<evidence type="ECO:0000256" key="1">
    <source>
        <dbReference type="SAM" id="Phobius"/>
    </source>
</evidence>
<proteinExistence type="predicted"/>
<reference evidence="3 4" key="1">
    <citation type="submission" date="2017-08" db="EMBL/GenBank/DDBJ databases">
        <authorList>
            <person name="de Groot N.N."/>
        </authorList>
    </citation>
    <scope>NUCLEOTIDE SEQUENCE [LARGE SCALE GENOMIC DNA]</scope>
    <source>
        <strain evidence="3 4">DSM 9787</strain>
    </source>
</reference>
<keyword evidence="1" id="KW-1133">Transmembrane helix</keyword>
<keyword evidence="1" id="KW-0812">Transmembrane</keyword>
<organism evidence="3 4">
    <name type="scientific">Pseudobutyrivibrio ruminis DSM 9787</name>
    <dbReference type="NCBI Taxonomy" id="1123011"/>
    <lineage>
        <taxon>Bacteria</taxon>
        <taxon>Bacillati</taxon>
        <taxon>Bacillota</taxon>
        <taxon>Clostridia</taxon>
        <taxon>Lachnospirales</taxon>
        <taxon>Lachnospiraceae</taxon>
        <taxon>Pseudobutyrivibrio</taxon>
    </lineage>
</organism>
<protein>
    <submittedName>
        <fullName evidence="3">KAP family P-loop domain-containing protein</fullName>
    </submittedName>
</protein>
<gene>
    <name evidence="3" type="ORF">SAMN02910411_0926</name>
</gene>
<accession>A0A285RF05</accession>
<feature type="transmembrane region" description="Helical" evidence="1">
    <location>
        <begin position="7"/>
        <end position="25"/>
    </location>
</feature>
<dbReference type="EMBL" id="OBMR01000002">
    <property type="protein sequence ID" value="SOB92494.1"/>
    <property type="molecule type" value="Genomic_DNA"/>
</dbReference>
<dbReference type="Pfam" id="PF07693">
    <property type="entry name" value="KAP_NTPase"/>
    <property type="match status" value="1"/>
</dbReference>
<name>A0A285RF05_9FIRM</name>
<dbReference type="RefSeq" id="WP_097075603.1">
    <property type="nucleotide sequence ID" value="NZ_OBMR01000002.1"/>
</dbReference>
<sequence>MEYILKIIRCVAYSLLTMCIGHILYKLGLLDPIKINLIPNISIITVDIILVILTVILTIIYLCVEQPNSIFLIIKRYSEYFYIIIGALEIVMLFKSSKLDFLCQFFPLIEATVLYYLLNLESSKYYDLNIIENNKKALYVEKPIVGKEYLTIPQKKAFNELVKLIDERKSEDSFNIGLIGPWGCGKSSIINSLINDLSDSKRDNRYFILKVGVLELNNISNIVSYIQGYIEDLFSRYEISLINKARLLSSLSLVLESKTSVKFGFGYESKNTFLDLEKEQMVLEKQIQRLLKKSKRKNIILIVEDADRMENKDKIFKLMAEFSGIEGFIGIICLDKSNDILIRPRYIQQEEGTDSVSKPVGDENLYHDIDKFIHIRVRVDSDSKIYKNEVLTREVLGQYKDGFRKENAYIQLSQKKEDQSLFSLLGSNTVVNNSLDRNEYDVLTDIFFAVLSHNTKKNLGKYFDELAYLFILNTIEIRKYFGKRLQKDGKLKNDKEDHGFLGFYAMYINPEFSEHLGMDYLNRIGNISNECFSKLLIISKALVDYADDLFIDESTAAELWLKYINKDNQNYKYSPDNEIAESQVGPYLELVFDDNEIEQLSKQISNKNYTLAYNLVKEGIARSLNLLSFSMVLQDFILYVRDVANNYRCLKMQLREADLLQLNYLDYLMGEWVPRKEIYEYFNNLEEKEPIVKQVNYSIPSIRSVVDTILFANYIQPHIDSIQTDELNDCRAYFINGKNKDYIVVSKKEKSIEENIYIDIDSLKVIKSEQADEQLVEQRNNIVWGKSGNKQHFDV</sequence>
<dbReference type="SUPFAM" id="SSF52540">
    <property type="entry name" value="P-loop containing nucleoside triphosphate hydrolases"/>
    <property type="match status" value="1"/>
</dbReference>
<dbReference type="InterPro" id="IPR027417">
    <property type="entry name" value="P-loop_NTPase"/>
</dbReference>
<dbReference type="Proteomes" id="UP000219563">
    <property type="component" value="Unassembled WGS sequence"/>
</dbReference>
<evidence type="ECO:0000313" key="4">
    <source>
        <dbReference type="Proteomes" id="UP000219563"/>
    </source>
</evidence>
<feature type="domain" description="KAP NTPase" evidence="2">
    <location>
        <begin position="158"/>
        <end position="401"/>
    </location>
</feature>
<dbReference type="AlphaFoldDB" id="A0A285RF05"/>
<keyword evidence="1" id="KW-0472">Membrane</keyword>
<feature type="transmembrane region" description="Helical" evidence="1">
    <location>
        <begin position="76"/>
        <end position="94"/>
    </location>
</feature>
<feature type="transmembrane region" description="Helical" evidence="1">
    <location>
        <begin position="37"/>
        <end position="64"/>
    </location>
</feature>
<evidence type="ECO:0000259" key="2">
    <source>
        <dbReference type="Pfam" id="PF07693"/>
    </source>
</evidence>
<evidence type="ECO:0000313" key="3">
    <source>
        <dbReference type="EMBL" id="SOB92494.1"/>
    </source>
</evidence>
<dbReference type="InterPro" id="IPR011646">
    <property type="entry name" value="KAP_P-loop"/>
</dbReference>
<dbReference type="Gene3D" id="3.40.50.300">
    <property type="entry name" value="P-loop containing nucleotide triphosphate hydrolases"/>
    <property type="match status" value="1"/>
</dbReference>